<accession>A0A4U1CHH3</accession>
<keyword evidence="1" id="KW-0472">Membrane</keyword>
<dbReference type="OrthoDB" id="8565707at2"/>
<evidence type="ECO:0000313" key="2">
    <source>
        <dbReference type="EMBL" id="TKC06224.1"/>
    </source>
</evidence>
<evidence type="ECO:0000313" key="3">
    <source>
        <dbReference type="Proteomes" id="UP000307244"/>
    </source>
</evidence>
<keyword evidence="1" id="KW-0812">Transmembrane</keyword>
<dbReference type="AlphaFoldDB" id="A0A4U1CHH3"/>
<dbReference type="EMBL" id="SWBQ01000003">
    <property type="protein sequence ID" value="TKC06224.1"/>
    <property type="molecule type" value="Genomic_DNA"/>
</dbReference>
<keyword evidence="1" id="KW-1133">Transmembrane helix</keyword>
<name>A0A4U1CHH3_9SPHI</name>
<organism evidence="2 3">
    <name type="scientific">Pedobacter frigoris</name>
    <dbReference type="NCBI Taxonomy" id="2571272"/>
    <lineage>
        <taxon>Bacteria</taxon>
        <taxon>Pseudomonadati</taxon>
        <taxon>Bacteroidota</taxon>
        <taxon>Sphingobacteriia</taxon>
        <taxon>Sphingobacteriales</taxon>
        <taxon>Sphingobacteriaceae</taxon>
        <taxon>Pedobacter</taxon>
    </lineage>
</organism>
<reference evidence="2 3" key="1">
    <citation type="submission" date="2019-04" db="EMBL/GenBank/DDBJ databases">
        <title>Pedobacter sp. RP-3-15 sp. nov., isolated from Arctic soil.</title>
        <authorList>
            <person name="Dahal R.H."/>
            <person name="Kim D.-U."/>
        </authorList>
    </citation>
    <scope>NUCLEOTIDE SEQUENCE [LARGE SCALE GENOMIC DNA]</scope>
    <source>
        <strain evidence="2 3">RP-3-15</strain>
    </source>
</reference>
<sequence length="170" mass="20011">MNYIFIAVIAFYGIWFLGTICHQFDYKWVAGIRKFDYFRILPRWTFFAPNPGTTDYHLLYRHMDKNDQVSDFKEIPLHDRHASSFIWNASKRSKKVLFDLVQEMNRICNREDVNEAAVKLSFSYICILNFLTKIPKAQDTKSIQFAIVASSGFIEYGEPTLTFCSDFHHV</sequence>
<gene>
    <name evidence="2" type="ORF">FA047_12950</name>
</gene>
<evidence type="ECO:0000256" key="1">
    <source>
        <dbReference type="SAM" id="Phobius"/>
    </source>
</evidence>
<dbReference type="RefSeq" id="WP_136836483.1">
    <property type="nucleotide sequence ID" value="NZ_SWBQ01000003.1"/>
</dbReference>
<protein>
    <submittedName>
        <fullName evidence="2">Uncharacterized protein</fullName>
    </submittedName>
</protein>
<proteinExistence type="predicted"/>
<keyword evidence="3" id="KW-1185">Reference proteome</keyword>
<dbReference type="Proteomes" id="UP000307244">
    <property type="component" value="Unassembled WGS sequence"/>
</dbReference>
<comment type="caution">
    <text evidence="2">The sequence shown here is derived from an EMBL/GenBank/DDBJ whole genome shotgun (WGS) entry which is preliminary data.</text>
</comment>
<feature type="transmembrane region" description="Helical" evidence="1">
    <location>
        <begin position="6"/>
        <end position="24"/>
    </location>
</feature>